<dbReference type="STRING" id="59463.ENSMLUP00000020620"/>
<dbReference type="GO" id="GO:0015035">
    <property type="term" value="F:protein-disulfide reductase activity"/>
    <property type="evidence" value="ECO:0007669"/>
    <property type="project" value="InterPro"/>
</dbReference>
<evidence type="ECO:0000256" key="9">
    <source>
        <dbReference type="SAM" id="MobiDB-lite"/>
    </source>
</evidence>
<dbReference type="Ensembl" id="ENSMLUT00000029426.1">
    <property type="protein sequence ID" value="ENSMLUP00000020620.1"/>
    <property type="gene ID" value="ENSMLUG00000026471.1"/>
</dbReference>
<keyword evidence="6" id="KW-0496">Mitochondrion</keyword>
<evidence type="ECO:0000313" key="10">
    <source>
        <dbReference type="Ensembl" id="ENSMLUP00000020620.1"/>
    </source>
</evidence>
<dbReference type="GO" id="GO:0045041">
    <property type="term" value="P:protein import into mitochondrial intermembrane space"/>
    <property type="evidence" value="ECO:0007669"/>
    <property type="project" value="InterPro"/>
</dbReference>
<name>G1QA87_MYOLU</name>
<dbReference type="EMBL" id="AAPE02017837">
    <property type="status" value="NOT_ANNOTATED_CDS"/>
    <property type="molecule type" value="Genomic_DNA"/>
</dbReference>
<keyword evidence="7" id="KW-1015">Disulfide bond</keyword>
<protein>
    <recommendedName>
        <fullName evidence="12">Coiled-coil-helix-coiled-coil-helix domain containing 4</fullName>
    </recommendedName>
</protein>
<evidence type="ECO:0000256" key="8">
    <source>
        <dbReference type="ARBA" id="ARBA00023284"/>
    </source>
</evidence>
<evidence type="ECO:0000256" key="5">
    <source>
        <dbReference type="ARBA" id="ARBA00023010"/>
    </source>
</evidence>
<proteinExistence type="predicted"/>
<keyword evidence="8" id="KW-0676">Redox-active center</keyword>
<evidence type="ECO:0000256" key="4">
    <source>
        <dbReference type="ARBA" id="ARBA00023002"/>
    </source>
</evidence>
<keyword evidence="3" id="KW-0653">Protein transport</keyword>
<dbReference type="InParanoid" id="G1QA87"/>
<keyword evidence="2" id="KW-0813">Transport</keyword>
<reference evidence="10" key="2">
    <citation type="submission" date="2025-08" db="UniProtKB">
        <authorList>
            <consortium name="Ensembl"/>
        </authorList>
    </citation>
    <scope>IDENTIFICATION</scope>
</reference>
<evidence type="ECO:0000256" key="1">
    <source>
        <dbReference type="ARBA" id="ARBA00004569"/>
    </source>
</evidence>
<accession>G1QA87</accession>
<evidence type="ECO:0008006" key="12">
    <source>
        <dbReference type="Google" id="ProtNLM"/>
    </source>
</evidence>
<dbReference type="Gene3D" id="1.10.287.2900">
    <property type="match status" value="1"/>
</dbReference>
<evidence type="ECO:0000256" key="7">
    <source>
        <dbReference type="ARBA" id="ARBA00023157"/>
    </source>
</evidence>
<feature type="region of interest" description="Disordered" evidence="9">
    <location>
        <begin position="93"/>
        <end position="126"/>
    </location>
</feature>
<dbReference type="GO" id="GO:0005758">
    <property type="term" value="C:mitochondrial intermembrane space"/>
    <property type="evidence" value="ECO:0007669"/>
    <property type="project" value="UniProtKB-SubCell"/>
</dbReference>
<keyword evidence="5" id="KW-0811">Translocation</keyword>
<dbReference type="InterPro" id="IPR039289">
    <property type="entry name" value="CHCHD4"/>
</dbReference>
<evidence type="ECO:0000256" key="3">
    <source>
        <dbReference type="ARBA" id="ARBA00022927"/>
    </source>
</evidence>
<evidence type="ECO:0000256" key="2">
    <source>
        <dbReference type="ARBA" id="ARBA00022448"/>
    </source>
</evidence>
<keyword evidence="11" id="KW-1185">Reference proteome</keyword>
<dbReference type="Proteomes" id="UP000001074">
    <property type="component" value="Unassembled WGS sequence"/>
</dbReference>
<comment type="subcellular location">
    <subcellularLocation>
        <location evidence="1">Mitochondrion intermembrane space</location>
    </subcellularLocation>
</comment>
<dbReference type="eggNOG" id="KOG4149">
    <property type="taxonomic scope" value="Eukaryota"/>
</dbReference>
<evidence type="ECO:0000313" key="11">
    <source>
        <dbReference type="Proteomes" id="UP000001074"/>
    </source>
</evidence>
<sequence>MANCRQEGKDPIIFVTKENHETPGNAELVAEDPNDPFKKHRLILPNGDINRNYSRLGGMANGLCGEPFKSFSCFNYSTEDTVLAMEQCMQKYQDHNEEEEGEKPAERLEETELSLRPPTKEEERQV</sequence>
<evidence type="ECO:0000256" key="6">
    <source>
        <dbReference type="ARBA" id="ARBA00023128"/>
    </source>
</evidence>
<reference evidence="10" key="3">
    <citation type="submission" date="2025-09" db="UniProtKB">
        <authorList>
            <consortium name="Ensembl"/>
        </authorList>
    </citation>
    <scope>IDENTIFICATION</scope>
</reference>
<organism evidence="10 11">
    <name type="scientific">Myotis lucifugus</name>
    <name type="common">Little brown bat</name>
    <dbReference type="NCBI Taxonomy" id="59463"/>
    <lineage>
        <taxon>Eukaryota</taxon>
        <taxon>Metazoa</taxon>
        <taxon>Chordata</taxon>
        <taxon>Craniata</taxon>
        <taxon>Vertebrata</taxon>
        <taxon>Euteleostomi</taxon>
        <taxon>Mammalia</taxon>
        <taxon>Eutheria</taxon>
        <taxon>Laurasiatheria</taxon>
        <taxon>Chiroptera</taxon>
        <taxon>Yangochiroptera</taxon>
        <taxon>Vespertilionidae</taxon>
        <taxon>Myotis</taxon>
    </lineage>
</organism>
<dbReference type="HOGENOM" id="CLU_127296_1_0_1"/>
<dbReference type="AlphaFoldDB" id="G1QA87"/>
<keyword evidence="4" id="KW-0560">Oxidoreductase</keyword>
<dbReference type="PANTHER" id="PTHR21622">
    <property type="entry name" value="COILED-COIL-HELIX-COILED-COIL-HELIX DOMAIN CONTAINING 4"/>
    <property type="match status" value="1"/>
</dbReference>
<reference evidence="10 11" key="1">
    <citation type="journal article" date="2011" name="Nature">
        <title>A high-resolution map of human evolutionary constraint using 29 mammals.</title>
        <authorList>
            <person name="Lindblad-Toh K."/>
            <person name="Garber M."/>
            <person name="Zuk O."/>
            <person name="Lin M.F."/>
            <person name="Parker B.J."/>
            <person name="Washietl S."/>
            <person name="Kheradpour P."/>
            <person name="Ernst J."/>
            <person name="Jordan G."/>
            <person name="Mauceli E."/>
            <person name="Ward L.D."/>
            <person name="Lowe C.B."/>
            <person name="Holloway A.K."/>
            <person name="Clamp M."/>
            <person name="Gnerre S."/>
            <person name="Alfoldi J."/>
            <person name="Beal K."/>
            <person name="Chang J."/>
            <person name="Clawson H."/>
            <person name="Cuff J."/>
            <person name="Di Palma F."/>
            <person name="Fitzgerald S."/>
            <person name="Flicek P."/>
            <person name="Guttman M."/>
            <person name="Hubisz M.J."/>
            <person name="Jaffe D.B."/>
            <person name="Jungreis I."/>
            <person name="Kent W.J."/>
            <person name="Kostka D."/>
            <person name="Lara M."/>
            <person name="Martins A.L."/>
            <person name="Massingham T."/>
            <person name="Moltke I."/>
            <person name="Raney B.J."/>
            <person name="Rasmussen M.D."/>
            <person name="Robinson J."/>
            <person name="Stark A."/>
            <person name="Vilella A.J."/>
            <person name="Wen J."/>
            <person name="Xie X."/>
            <person name="Zody M.C."/>
            <person name="Baldwin J."/>
            <person name="Bloom T."/>
            <person name="Chin C.W."/>
            <person name="Heiman D."/>
            <person name="Nicol R."/>
            <person name="Nusbaum C."/>
            <person name="Young S."/>
            <person name="Wilkinson J."/>
            <person name="Worley K.C."/>
            <person name="Kovar C.L."/>
            <person name="Muzny D.M."/>
            <person name="Gibbs R.A."/>
            <person name="Cree A."/>
            <person name="Dihn H.H."/>
            <person name="Fowler G."/>
            <person name="Jhangiani S."/>
            <person name="Joshi V."/>
            <person name="Lee S."/>
            <person name="Lewis L.R."/>
            <person name="Nazareth L.V."/>
            <person name="Okwuonu G."/>
            <person name="Santibanez J."/>
            <person name="Warren W.C."/>
            <person name="Mardis E.R."/>
            <person name="Weinstock G.M."/>
            <person name="Wilson R.K."/>
            <person name="Delehaunty K."/>
            <person name="Dooling D."/>
            <person name="Fronik C."/>
            <person name="Fulton L."/>
            <person name="Fulton B."/>
            <person name="Graves T."/>
            <person name="Minx P."/>
            <person name="Sodergren E."/>
            <person name="Birney E."/>
            <person name="Margulies E.H."/>
            <person name="Herrero J."/>
            <person name="Green E.D."/>
            <person name="Haussler D."/>
            <person name="Siepel A."/>
            <person name="Goldman N."/>
            <person name="Pollard K.S."/>
            <person name="Pedersen J.S."/>
            <person name="Lander E.S."/>
            <person name="Kellis M."/>
        </authorList>
    </citation>
    <scope>NUCLEOTIDE SEQUENCE [LARGE SCALE GENOMIC DNA]</scope>
</reference>
<dbReference type="PANTHER" id="PTHR21622:SF0">
    <property type="entry name" value="COILED-COIL-HELIX-COILED-COIL-HELIX DOMAIN CONTAINING 4"/>
    <property type="match status" value="1"/>
</dbReference>
<dbReference type="GeneTree" id="ENSGT00390000013132"/>